<protein>
    <submittedName>
        <fullName evidence="1">Uncharacterized protein</fullName>
    </submittedName>
</protein>
<name>A0A0F7L5Q4_9VIRU</name>
<organism evidence="1">
    <name type="scientific">uncultured marine virus</name>
    <dbReference type="NCBI Taxonomy" id="186617"/>
    <lineage>
        <taxon>Viruses</taxon>
        <taxon>environmental samples</taxon>
    </lineage>
</organism>
<sequence length="53" mass="5925">MYSSTISLEVVETFRQGNSSSVISVWRFTKTRLEVVLKPVTTLTTASRICSLT</sequence>
<evidence type="ECO:0000313" key="1">
    <source>
        <dbReference type="EMBL" id="AKH46868.1"/>
    </source>
</evidence>
<reference evidence="1" key="2">
    <citation type="submission" date="2015-03" db="EMBL/GenBank/DDBJ databases">
        <authorList>
            <person name="Chow C.-E.T."/>
            <person name="Winget D.M."/>
            <person name="White R.A.III."/>
            <person name="Hallam S.J."/>
            <person name="Suttle C.A."/>
        </authorList>
    </citation>
    <scope>NUCLEOTIDE SEQUENCE</scope>
    <source>
        <strain evidence="1">Anoxic2_3</strain>
    </source>
</reference>
<proteinExistence type="predicted"/>
<reference evidence="1" key="1">
    <citation type="journal article" date="2015" name="Front. Microbiol.">
        <title>Combining genomic sequencing methods to explore viral diversity and reveal potential virus-host interactions.</title>
        <authorList>
            <person name="Chow C.E."/>
            <person name="Winget D.M."/>
            <person name="White R.A.III."/>
            <person name="Hallam S.J."/>
            <person name="Suttle C.A."/>
        </authorList>
    </citation>
    <scope>NUCLEOTIDE SEQUENCE</scope>
    <source>
        <strain evidence="1">Anoxic2_3</strain>
    </source>
</reference>
<dbReference type="EMBL" id="KR029587">
    <property type="protein sequence ID" value="AKH46868.1"/>
    <property type="molecule type" value="Genomic_DNA"/>
</dbReference>
<accession>A0A0F7L5Q4</accession>